<dbReference type="AlphaFoldDB" id="A0AA36MJX9"/>
<dbReference type="EMBL" id="CAUJNA010000011">
    <property type="protein sequence ID" value="CAJ1370363.1"/>
    <property type="molecule type" value="Genomic_DNA"/>
</dbReference>
<protein>
    <submittedName>
        <fullName evidence="2">Uncharacterized protein</fullName>
    </submittedName>
</protein>
<gene>
    <name evidence="2" type="ORF">EVOR1521_LOCUS939</name>
</gene>
<feature type="non-terminal residue" evidence="2">
    <location>
        <position position="192"/>
    </location>
</feature>
<feature type="compositionally biased region" description="Basic and acidic residues" evidence="1">
    <location>
        <begin position="20"/>
        <end position="33"/>
    </location>
</feature>
<organism evidence="2 3">
    <name type="scientific">Effrenium voratum</name>
    <dbReference type="NCBI Taxonomy" id="2562239"/>
    <lineage>
        <taxon>Eukaryota</taxon>
        <taxon>Sar</taxon>
        <taxon>Alveolata</taxon>
        <taxon>Dinophyceae</taxon>
        <taxon>Suessiales</taxon>
        <taxon>Symbiodiniaceae</taxon>
        <taxon>Effrenium</taxon>
    </lineage>
</organism>
<evidence type="ECO:0000256" key="1">
    <source>
        <dbReference type="SAM" id="MobiDB-lite"/>
    </source>
</evidence>
<keyword evidence="3" id="KW-1185">Reference proteome</keyword>
<feature type="region of interest" description="Disordered" evidence="1">
    <location>
        <begin position="141"/>
        <end position="192"/>
    </location>
</feature>
<proteinExistence type="predicted"/>
<feature type="non-terminal residue" evidence="2">
    <location>
        <position position="1"/>
    </location>
</feature>
<dbReference type="Proteomes" id="UP001178507">
    <property type="component" value="Unassembled WGS sequence"/>
</dbReference>
<feature type="region of interest" description="Disordered" evidence="1">
    <location>
        <begin position="20"/>
        <end position="122"/>
    </location>
</feature>
<accession>A0AA36MJX9</accession>
<feature type="compositionally biased region" description="Gly residues" evidence="1">
    <location>
        <begin position="97"/>
        <end position="109"/>
    </location>
</feature>
<sequence length="192" mass="20236">APPKAKVEVKQISYVELAKQQEQKAEAQEKQEKQVQQVVASSRKSRKAKKRKDVPETPTQWERSHVMPKADLKRDATLHFGHEDATLEQPTKSTAQGYGGPGARHGGAAAGPAEGPGAEWRAGHAEVLGRGLRALAAAAGEFGGEAPEAREPGGEGALARRRAGAPAGPRHPGAQREDGSLQGLGRAQDAVE</sequence>
<feature type="compositionally biased region" description="Basic residues" evidence="1">
    <location>
        <begin position="43"/>
        <end position="52"/>
    </location>
</feature>
<comment type="caution">
    <text evidence="2">The sequence shown here is derived from an EMBL/GenBank/DDBJ whole genome shotgun (WGS) entry which is preliminary data.</text>
</comment>
<feature type="compositionally biased region" description="Low complexity" evidence="1">
    <location>
        <begin position="110"/>
        <end position="120"/>
    </location>
</feature>
<evidence type="ECO:0000313" key="3">
    <source>
        <dbReference type="Proteomes" id="UP001178507"/>
    </source>
</evidence>
<evidence type="ECO:0000313" key="2">
    <source>
        <dbReference type="EMBL" id="CAJ1370363.1"/>
    </source>
</evidence>
<reference evidence="2" key="1">
    <citation type="submission" date="2023-08" db="EMBL/GenBank/DDBJ databases">
        <authorList>
            <person name="Chen Y."/>
            <person name="Shah S."/>
            <person name="Dougan E. K."/>
            <person name="Thang M."/>
            <person name="Chan C."/>
        </authorList>
    </citation>
    <scope>NUCLEOTIDE SEQUENCE</scope>
</reference>
<feature type="compositionally biased region" description="Basic and acidic residues" evidence="1">
    <location>
        <begin position="62"/>
        <end position="85"/>
    </location>
</feature>
<name>A0AA36MJX9_9DINO</name>